<organism evidence="2 3">
    <name type="scientific">Plakobranchus ocellatus</name>
    <dbReference type="NCBI Taxonomy" id="259542"/>
    <lineage>
        <taxon>Eukaryota</taxon>
        <taxon>Metazoa</taxon>
        <taxon>Spiralia</taxon>
        <taxon>Lophotrochozoa</taxon>
        <taxon>Mollusca</taxon>
        <taxon>Gastropoda</taxon>
        <taxon>Heterobranchia</taxon>
        <taxon>Euthyneura</taxon>
        <taxon>Panpulmonata</taxon>
        <taxon>Sacoglossa</taxon>
        <taxon>Placobranchoidea</taxon>
        <taxon>Plakobranchidae</taxon>
        <taxon>Plakobranchus</taxon>
    </lineage>
</organism>
<evidence type="ECO:0000313" key="3">
    <source>
        <dbReference type="Proteomes" id="UP000735302"/>
    </source>
</evidence>
<reference evidence="2 3" key="1">
    <citation type="journal article" date="2021" name="Elife">
        <title>Chloroplast acquisition without the gene transfer in kleptoplastic sea slugs, Plakobranchus ocellatus.</title>
        <authorList>
            <person name="Maeda T."/>
            <person name="Takahashi S."/>
            <person name="Yoshida T."/>
            <person name="Shimamura S."/>
            <person name="Takaki Y."/>
            <person name="Nagai Y."/>
            <person name="Toyoda A."/>
            <person name="Suzuki Y."/>
            <person name="Arimoto A."/>
            <person name="Ishii H."/>
            <person name="Satoh N."/>
            <person name="Nishiyama T."/>
            <person name="Hasebe M."/>
            <person name="Maruyama T."/>
            <person name="Minagawa J."/>
            <person name="Obokata J."/>
            <person name="Shigenobu S."/>
        </authorList>
    </citation>
    <scope>NUCLEOTIDE SEQUENCE [LARGE SCALE GENOMIC DNA]</scope>
</reference>
<comment type="caution">
    <text evidence="2">The sequence shown here is derived from an EMBL/GenBank/DDBJ whole genome shotgun (WGS) entry which is preliminary data.</text>
</comment>
<dbReference type="AlphaFoldDB" id="A0AAV3ZYY9"/>
<feature type="compositionally biased region" description="Polar residues" evidence="1">
    <location>
        <begin position="11"/>
        <end position="36"/>
    </location>
</feature>
<sequence>MHVMTPGKTVSDVSSQRSNQRNNTLAPKAKQTSRIAASTGDRTSEQVPCRIIGKRPSANAVTLLDFIERKQVPKPNNVKFDLFVSG</sequence>
<evidence type="ECO:0000313" key="2">
    <source>
        <dbReference type="EMBL" id="GFN99896.1"/>
    </source>
</evidence>
<feature type="region of interest" description="Disordered" evidence="1">
    <location>
        <begin position="1"/>
        <end position="46"/>
    </location>
</feature>
<proteinExistence type="predicted"/>
<name>A0AAV3ZYY9_9GAST</name>
<protein>
    <submittedName>
        <fullName evidence="2">Uncharacterized protein</fullName>
    </submittedName>
</protein>
<gene>
    <name evidence="2" type="ORF">PoB_002640200</name>
</gene>
<keyword evidence="3" id="KW-1185">Reference proteome</keyword>
<evidence type="ECO:0000256" key="1">
    <source>
        <dbReference type="SAM" id="MobiDB-lite"/>
    </source>
</evidence>
<dbReference type="EMBL" id="BLXT01003024">
    <property type="protein sequence ID" value="GFN99896.1"/>
    <property type="molecule type" value="Genomic_DNA"/>
</dbReference>
<accession>A0AAV3ZYY9</accession>
<dbReference type="Proteomes" id="UP000735302">
    <property type="component" value="Unassembled WGS sequence"/>
</dbReference>